<evidence type="ECO:0000256" key="4">
    <source>
        <dbReference type="ARBA" id="ARBA00022695"/>
    </source>
</evidence>
<accession>A0A7D9D0E8</accession>
<dbReference type="EMBL" id="CABFWN010000002">
    <property type="protein sequence ID" value="VUG17872.1"/>
    <property type="molecule type" value="Genomic_DNA"/>
</dbReference>
<evidence type="ECO:0000256" key="3">
    <source>
        <dbReference type="ARBA" id="ARBA00022679"/>
    </source>
</evidence>
<comment type="cofactor">
    <cofactor evidence="1">
        <name>Mg(2+)</name>
        <dbReference type="ChEBI" id="CHEBI:18420"/>
    </cofactor>
</comment>
<keyword evidence="6" id="KW-0547">Nucleotide-binding</keyword>
<comment type="similarity">
    <text evidence="2">Belongs to the SELO family.</text>
</comment>
<dbReference type="Pfam" id="PF02696">
    <property type="entry name" value="SelO"/>
    <property type="match status" value="1"/>
</dbReference>
<dbReference type="PANTHER" id="PTHR32057">
    <property type="entry name" value="PROTEIN ADENYLYLTRANSFERASE SELO, MITOCHONDRIAL"/>
    <property type="match status" value="1"/>
</dbReference>
<dbReference type="GO" id="GO:0046872">
    <property type="term" value="F:metal ion binding"/>
    <property type="evidence" value="ECO:0007669"/>
    <property type="project" value="UniProtKB-KW"/>
</dbReference>
<evidence type="ECO:0000256" key="6">
    <source>
        <dbReference type="ARBA" id="ARBA00022741"/>
    </source>
</evidence>
<name>A0A7D9D0E8_DEKBR</name>
<dbReference type="GO" id="GO:0070733">
    <property type="term" value="F:AMPylase activity"/>
    <property type="evidence" value="ECO:0007669"/>
    <property type="project" value="TreeGrafter"/>
</dbReference>
<evidence type="ECO:0000256" key="7">
    <source>
        <dbReference type="ARBA" id="ARBA00022840"/>
    </source>
</evidence>
<keyword evidence="7" id="KW-0067">ATP-binding</keyword>
<dbReference type="Proteomes" id="UP000478008">
    <property type="component" value="Unassembled WGS sequence"/>
</dbReference>
<evidence type="ECO:0000313" key="11">
    <source>
        <dbReference type="Proteomes" id="UP000478008"/>
    </source>
</evidence>
<keyword evidence="8" id="KW-0460">Magnesium</keyword>
<keyword evidence="3" id="KW-0808">Transferase</keyword>
<dbReference type="InterPro" id="IPR003846">
    <property type="entry name" value="SelO"/>
</dbReference>
<evidence type="ECO:0000256" key="8">
    <source>
        <dbReference type="ARBA" id="ARBA00022842"/>
    </source>
</evidence>
<evidence type="ECO:0000256" key="9">
    <source>
        <dbReference type="ARBA" id="ARBA00031547"/>
    </source>
</evidence>
<dbReference type="GO" id="GO:0005524">
    <property type="term" value="F:ATP binding"/>
    <property type="evidence" value="ECO:0007669"/>
    <property type="project" value="UniProtKB-KW"/>
</dbReference>
<protein>
    <recommendedName>
        <fullName evidence="9">Selenoprotein O</fullName>
    </recommendedName>
</protein>
<dbReference type="HAMAP" id="MF_00692">
    <property type="entry name" value="SelO"/>
    <property type="match status" value="1"/>
</dbReference>
<gene>
    <name evidence="10" type="primary">FMP40</name>
    <name evidence="10" type="ORF">DEBR0S2_18206G</name>
</gene>
<proteinExistence type="inferred from homology"/>
<keyword evidence="5" id="KW-0479">Metal-binding</keyword>
<keyword evidence="4" id="KW-0548">Nucleotidyltransferase</keyword>
<evidence type="ECO:0000256" key="5">
    <source>
        <dbReference type="ARBA" id="ARBA00022723"/>
    </source>
</evidence>
<sequence length="628" mass="71773">MLSRDSYKSVIVGSPSRRLGQLYSHIYPYSRMQSTYTLQKLKKTSSFTETLAPDPEIPNVDIAKNPDTPRSLFHSARILKSGAFTWLLPEKRKEYKYLTASHPALADLGLDPERETKSDYFRMIVGGQKVETDPFPYSQAYAGYQFGTFAGQLGDGRVVNLFEVTNPNTGKVYELQLKGAGKTPFSRFADGKAVLRSSIREFVISESLNAIGIPSTRALAITALPKTYAQRGTTESCAIVCRMAPSWIRVGTFDLYRYRNDRQGLIALADYAIDHVFHGEKNLCKNFKSILGKSEILQQLGTLSKYDKLYLEIVCRNAEAVSYWQAYGFLNGVLNTDNTSILGLAMDFGPFSFMDYFEPSYTPNTDDVNERYSFRSMPSAIWFNMVKLAEDLVELLGAGPELLKDPFFQEKGLKQEWIKSVGMRTNKMVQAAADIFESYYMNFYMTLLCKRLGISMKSRDQDGILLLLFETLQKSKLDYNGFFVLLQKQPLCKTNDSEISNISAKFIPDNFEEDQTSGYTKSMVKGIIERFLIAFKKRLVEEDITDAERLRRAEKYNPLFIPKNWILNEVIDFTQKNNYDSSYLDKLMKMCCNPYEPEKWGDELGTLEQHWLDDNKKEKQMLQCSCSS</sequence>
<keyword evidence="11" id="KW-1185">Reference proteome</keyword>
<dbReference type="GO" id="GO:0005739">
    <property type="term" value="C:mitochondrion"/>
    <property type="evidence" value="ECO:0007669"/>
    <property type="project" value="TreeGrafter"/>
</dbReference>
<dbReference type="PANTHER" id="PTHR32057:SF14">
    <property type="entry name" value="PROTEIN ADENYLYLTRANSFERASE SELO, MITOCHONDRIAL"/>
    <property type="match status" value="1"/>
</dbReference>
<dbReference type="AlphaFoldDB" id="A0A7D9D0E8"/>
<evidence type="ECO:0000313" key="10">
    <source>
        <dbReference type="EMBL" id="VUG17872.1"/>
    </source>
</evidence>
<organism evidence="10 11">
    <name type="scientific">Dekkera bruxellensis</name>
    <name type="common">Brettanomyces custersii</name>
    <dbReference type="NCBI Taxonomy" id="5007"/>
    <lineage>
        <taxon>Eukaryota</taxon>
        <taxon>Fungi</taxon>
        <taxon>Dikarya</taxon>
        <taxon>Ascomycota</taxon>
        <taxon>Saccharomycotina</taxon>
        <taxon>Pichiomycetes</taxon>
        <taxon>Pichiales</taxon>
        <taxon>Pichiaceae</taxon>
        <taxon>Brettanomyces</taxon>
    </lineage>
</organism>
<evidence type="ECO:0000256" key="1">
    <source>
        <dbReference type="ARBA" id="ARBA00001946"/>
    </source>
</evidence>
<reference evidence="10 11" key="1">
    <citation type="submission" date="2019-07" db="EMBL/GenBank/DDBJ databases">
        <authorList>
            <person name="Friedrich A."/>
            <person name="Schacherer J."/>
        </authorList>
    </citation>
    <scope>NUCLEOTIDE SEQUENCE [LARGE SCALE GENOMIC DNA]</scope>
</reference>
<evidence type="ECO:0000256" key="2">
    <source>
        <dbReference type="ARBA" id="ARBA00009747"/>
    </source>
</evidence>